<dbReference type="AlphaFoldDB" id="D3BTN0"/>
<feature type="domain" description="SAP" evidence="4">
    <location>
        <begin position="8"/>
        <end position="43"/>
    </location>
</feature>
<dbReference type="EMBL" id="ADBJ01000056">
    <property type="protein sequence ID" value="EFA75447.1"/>
    <property type="molecule type" value="Genomic_DNA"/>
</dbReference>
<proteinExistence type="inferred from homology"/>
<dbReference type="InterPro" id="IPR036361">
    <property type="entry name" value="SAP_dom_sf"/>
</dbReference>
<evidence type="ECO:0000313" key="6">
    <source>
        <dbReference type="Proteomes" id="UP000001396"/>
    </source>
</evidence>
<dbReference type="SMART" id="SM00513">
    <property type="entry name" value="SAP"/>
    <property type="match status" value="1"/>
</dbReference>
<dbReference type="GO" id="GO:0003677">
    <property type="term" value="F:DNA binding"/>
    <property type="evidence" value="ECO:0007669"/>
    <property type="project" value="UniProtKB-KW"/>
</dbReference>
<dbReference type="GO" id="GO:0016973">
    <property type="term" value="P:poly(A)+ mRNA export from nucleus"/>
    <property type="evidence" value="ECO:0007669"/>
    <property type="project" value="TreeGrafter"/>
</dbReference>
<comment type="caution">
    <text evidence="5">The sequence shown here is derived from an EMBL/GenBank/DDBJ whole genome shotgun (WGS) entry which is preliminary data.</text>
</comment>
<dbReference type="Gene3D" id="1.10.720.30">
    <property type="entry name" value="SAP domain"/>
    <property type="match status" value="1"/>
</dbReference>
<dbReference type="PANTHER" id="PTHR46551">
    <property type="entry name" value="SAP DOMAIN-CONTAINING RIBONUCLEOPROTEIN"/>
    <property type="match status" value="1"/>
</dbReference>
<organism evidence="5 6">
    <name type="scientific">Heterostelium pallidum (strain ATCC 26659 / Pp 5 / PN500)</name>
    <name type="common">Cellular slime mold</name>
    <name type="synonym">Polysphondylium pallidum</name>
    <dbReference type="NCBI Taxonomy" id="670386"/>
    <lineage>
        <taxon>Eukaryota</taxon>
        <taxon>Amoebozoa</taxon>
        <taxon>Evosea</taxon>
        <taxon>Eumycetozoa</taxon>
        <taxon>Dictyostelia</taxon>
        <taxon>Acytosteliales</taxon>
        <taxon>Acytosteliaceae</taxon>
        <taxon>Heterostelium</taxon>
    </lineage>
</organism>
<feature type="compositionally biased region" description="Polar residues" evidence="3">
    <location>
        <begin position="85"/>
        <end position="101"/>
    </location>
</feature>
<dbReference type="GO" id="GO:0005634">
    <property type="term" value="C:nucleus"/>
    <property type="evidence" value="ECO:0007669"/>
    <property type="project" value="TreeGrafter"/>
</dbReference>
<keyword evidence="5" id="KW-0238">DNA-binding</keyword>
<keyword evidence="1" id="KW-0597">Phosphoprotein</keyword>
<protein>
    <submittedName>
        <fullName evidence="5">SAP DNA-binding domain-containing protein</fullName>
    </submittedName>
</protein>
<comment type="similarity">
    <text evidence="2">Belongs to the SAP domain-containing ribonucleoprotein family.</text>
</comment>
<feature type="region of interest" description="Disordered" evidence="3">
    <location>
        <begin position="133"/>
        <end position="210"/>
    </location>
</feature>
<sequence>MNLSKSEIDKLKVEDLKKELTTLGLDIKGLKKAELQAKLIEYIDSHQAQQQQQQQQTTTTMTVPAATTTTNTPTAVASGEENKTDASATATVVGTDNGANGTSTTTTSTTAPVDITKMTQQERMIYRAEKFKTSPTVSSVNNTSSITSSSSTTTSVTAGNSSPVLSAAEKEKQRRERFGTAKDNNSNNSTTTEATSTSTPKVKTTKIDQKTELLGTHQDILARKKKFGAADSNPLIPESDETLNRRLKRFSNPSTKPTTTTEQPQQ</sequence>
<evidence type="ECO:0000259" key="4">
    <source>
        <dbReference type="SMART" id="SM00513"/>
    </source>
</evidence>
<evidence type="ECO:0000313" key="5">
    <source>
        <dbReference type="EMBL" id="EFA75447.1"/>
    </source>
</evidence>
<feature type="compositionally biased region" description="Low complexity" evidence="3">
    <location>
        <begin position="253"/>
        <end position="266"/>
    </location>
</feature>
<dbReference type="InParanoid" id="D3BTN0"/>
<keyword evidence="6" id="KW-1185">Reference proteome</keyword>
<dbReference type="InterPro" id="IPR052240">
    <property type="entry name" value="SAP_domain_ribonucleoprotein"/>
</dbReference>
<dbReference type="GeneID" id="31366995"/>
<accession>D3BTN0</accession>
<reference evidence="5 6" key="1">
    <citation type="journal article" date="2011" name="Genome Res.">
        <title>Phylogeny-wide analysis of social amoeba genomes highlights ancient origins for complex intercellular communication.</title>
        <authorList>
            <person name="Heidel A.J."/>
            <person name="Lawal H.M."/>
            <person name="Felder M."/>
            <person name="Schilde C."/>
            <person name="Helps N.R."/>
            <person name="Tunggal B."/>
            <person name="Rivero F."/>
            <person name="John U."/>
            <person name="Schleicher M."/>
            <person name="Eichinger L."/>
            <person name="Platzer M."/>
            <person name="Noegel A.A."/>
            <person name="Schaap P."/>
            <person name="Gloeckner G."/>
        </authorList>
    </citation>
    <scope>NUCLEOTIDE SEQUENCE [LARGE SCALE GENOMIC DNA]</scope>
    <source>
        <strain evidence="6">ATCC 26659 / Pp 5 / PN500</strain>
    </source>
</reference>
<feature type="region of interest" description="Disordered" evidence="3">
    <location>
        <begin position="70"/>
        <end position="110"/>
    </location>
</feature>
<dbReference type="Pfam" id="PF02037">
    <property type="entry name" value="SAP"/>
    <property type="match status" value="1"/>
</dbReference>
<dbReference type="SUPFAM" id="SSF68906">
    <property type="entry name" value="SAP domain"/>
    <property type="match status" value="1"/>
</dbReference>
<feature type="compositionally biased region" description="Low complexity" evidence="3">
    <location>
        <begin position="184"/>
        <end position="202"/>
    </location>
</feature>
<dbReference type="Proteomes" id="UP000001396">
    <property type="component" value="Unassembled WGS sequence"/>
</dbReference>
<name>D3BTN0_HETP5</name>
<dbReference type="InterPro" id="IPR003034">
    <property type="entry name" value="SAP_dom"/>
</dbReference>
<evidence type="ECO:0000256" key="3">
    <source>
        <dbReference type="SAM" id="MobiDB-lite"/>
    </source>
</evidence>
<gene>
    <name evidence="5" type="ORF">PPL_11527</name>
</gene>
<feature type="region of interest" description="Disordered" evidence="3">
    <location>
        <begin position="225"/>
        <end position="266"/>
    </location>
</feature>
<evidence type="ECO:0000256" key="1">
    <source>
        <dbReference type="ARBA" id="ARBA00022553"/>
    </source>
</evidence>
<evidence type="ECO:0000256" key="2">
    <source>
        <dbReference type="ARBA" id="ARBA00046328"/>
    </source>
</evidence>
<dbReference type="RefSeq" id="XP_020427581.1">
    <property type="nucleotide sequence ID" value="XM_020582278.1"/>
</dbReference>
<dbReference type="OMA" id="DITKMTH"/>
<feature type="compositionally biased region" description="Basic and acidic residues" evidence="3">
    <location>
        <begin position="168"/>
        <end position="180"/>
    </location>
</feature>
<feature type="compositionally biased region" description="Low complexity" evidence="3">
    <location>
        <begin position="133"/>
        <end position="162"/>
    </location>
</feature>
<dbReference type="PANTHER" id="PTHR46551:SF1">
    <property type="entry name" value="SAP DOMAIN-CONTAINING RIBONUCLEOPROTEIN"/>
    <property type="match status" value="1"/>
</dbReference>